<accession>A0A7G1KTC5</accession>
<dbReference type="KEGG" id="nwl:NWFMUON74_62020"/>
<organism evidence="1 2">
    <name type="scientific">Nocardia wallacei</name>
    <dbReference type="NCBI Taxonomy" id="480035"/>
    <lineage>
        <taxon>Bacteria</taxon>
        <taxon>Bacillati</taxon>
        <taxon>Actinomycetota</taxon>
        <taxon>Actinomycetes</taxon>
        <taxon>Mycobacteriales</taxon>
        <taxon>Nocardiaceae</taxon>
        <taxon>Nocardia</taxon>
    </lineage>
</organism>
<evidence type="ECO:0000313" key="1">
    <source>
        <dbReference type="EMBL" id="BCK58430.1"/>
    </source>
</evidence>
<sequence length="58" mass="6666">MSKFVLRFDVPDEHVALFAGNLETYLDQMSPLTKWLERQGGSTELIVNDGGEEQPRLW</sequence>
<dbReference type="GeneID" id="80350610"/>
<proteinExistence type="predicted"/>
<dbReference type="EMBL" id="AP023396">
    <property type="protein sequence ID" value="BCK58430.1"/>
    <property type="molecule type" value="Genomic_DNA"/>
</dbReference>
<name>A0A7G1KTC5_9NOCA</name>
<gene>
    <name evidence="1" type="ORF">NWFMUON74_62020</name>
</gene>
<protein>
    <submittedName>
        <fullName evidence="1">Uncharacterized protein</fullName>
    </submittedName>
</protein>
<keyword evidence="2" id="KW-1185">Reference proteome</keyword>
<dbReference type="RefSeq" id="WP_187685183.1">
    <property type="nucleotide sequence ID" value="NZ_AP023396.1"/>
</dbReference>
<reference evidence="1 2" key="1">
    <citation type="submission" date="2020-08" db="EMBL/GenBank/DDBJ databases">
        <title>Genome Sequencing of Nocardia wallacei strain FMUON74 and assembly.</title>
        <authorList>
            <person name="Toyokawa M."/>
            <person name="Uesaka K."/>
        </authorList>
    </citation>
    <scope>NUCLEOTIDE SEQUENCE [LARGE SCALE GENOMIC DNA]</scope>
    <source>
        <strain evidence="1 2">FMUON74</strain>
    </source>
</reference>
<dbReference type="AlphaFoldDB" id="A0A7G1KTC5"/>
<dbReference type="Proteomes" id="UP000516173">
    <property type="component" value="Chromosome"/>
</dbReference>
<evidence type="ECO:0000313" key="2">
    <source>
        <dbReference type="Proteomes" id="UP000516173"/>
    </source>
</evidence>